<proteinExistence type="predicted"/>
<organism evidence="1 2">
    <name type="scientific">Mycobacterium simiae</name>
    <name type="common">Mycobacterium habana</name>
    <dbReference type="NCBI Taxonomy" id="1784"/>
    <lineage>
        <taxon>Bacteria</taxon>
        <taxon>Bacillati</taxon>
        <taxon>Actinomycetota</taxon>
        <taxon>Actinomycetes</taxon>
        <taxon>Mycobacteriales</taxon>
        <taxon>Mycobacteriaceae</taxon>
        <taxon>Mycobacterium</taxon>
        <taxon>Mycobacterium simiae complex</taxon>
    </lineage>
</organism>
<evidence type="ECO:0000313" key="1">
    <source>
        <dbReference type="EMBL" id="ORJ61153.1"/>
    </source>
</evidence>
<dbReference type="EMBL" id="MZZM01000016">
    <property type="protein sequence ID" value="ORJ61153.1"/>
    <property type="molecule type" value="Genomic_DNA"/>
</dbReference>
<name>A0A1X0Y7T3_MYCSI</name>
<comment type="caution">
    <text evidence="1">The sequence shown here is derived from an EMBL/GenBank/DDBJ whole genome shotgun (WGS) entry which is preliminary data.</text>
</comment>
<accession>A0A1X0Y7T3</accession>
<keyword evidence="2" id="KW-1185">Reference proteome</keyword>
<protein>
    <recommendedName>
        <fullName evidence="3">ESX-1 secretion-associated protein</fullName>
    </recommendedName>
</protein>
<gene>
    <name evidence="1" type="ORF">B5M45_13040</name>
</gene>
<sequence length="98" mass="9736">MGTSEFKVPSEQLQQAATQWLSLSGGLRSSAPSPGQPFQPTTAAISAIDAAVGVASAACMARIQDTAGKISSAAAGYTQQDASGQSELAAVSPPVVTV</sequence>
<dbReference type="Proteomes" id="UP000193040">
    <property type="component" value="Unassembled WGS sequence"/>
</dbReference>
<evidence type="ECO:0000313" key="2">
    <source>
        <dbReference type="Proteomes" id="UP000193040"/>
    </source>
</evidence>
<evidence type="ECO:0008006" key="3">
    <source>
        <dbReference type="Google" id="ProtNLM"/>
    </source>
</evidence>
<reference evidence="1 2" key="1">
    <citation type="submission" date="2017-03" db="EMBL/GenBank/DDBJ databases">
        <title>Genomic insights into Mycobacterium simiae human colonization.</title>
        <authorList>
            <person name="Steffani J.L."/>
            <person name="Brunck M.E."/>
            <person name="Cruz E."/>
            <person name="Montiel R."/>
            <person name="Barona F."/>
        </authorList>
    </citation>
    <scope>NUCLEOTIDE SEQUENCE [LARGE SCALE GENOMIC DNA]</scope>
    <source>
        <strain evidence="1 2">MsiGto</strain>
    </source>
</reference>
<dbReference type="AlphaFoldDB" id="A0A1X0Y7T3"/>